<evidence type="ECO:0000256" key="2">
    <source>
        <dbReference type="ARBA" id="ARBA00007049"/>
    </source>
</evidence>
<comment type="function">
    <text evidence="9">Vacuolar Fe(2+) uptake transporter.</text>
</comment>
<evidence type="ECO:0000256" key="6">
    <source>
        <dbReference type="ARBA" id="ARBA00022989"/>
    </source>
</evidence>
<dbReference type="GO" id="GO:0030026">
    <property type="term" value="P:intracellular manganese ion homeostasis"/>
    <property type="evidence" value="ECO:0007669"/>
    <property type="project" value="InterPro"/>
</dbReference>
<reference evidence="10 11" key="1">
    <citation type="submission" date="2019-05" db="EMBL/GenBank/DDBJ databases">
        <title>Mikania micrantha, genome provides insights into the molecular mechanism of rapid growth.</title>
        <authorList>
            <person name="Liu B."/>
        </authorList>
    </citation>
    <scope>NUCLEOTIDE SEQUENCE [LARGE SCALE GENOMIC DNA]</scope>
    <source>
        <strain evidence="10">NLD-2019</strain>
        <tissue evidence="10">Leaf</tissue>
    </source>
</reference>
<keyword evidence="3" id="KW-0408">Iron</keyword>
<comment type="caution">
    <text evidence="9">Lacks conserved residue(s) required for the propagation of feature annotation.</text>
</comment>
<keyword evidence="3" id="KW-0410">Iron transport</keyword>
<gene>
    <name evidence="10" type="ORF">E3N88_42669</name>
</gene>
<sequence length="111" mass="11802">MAAQNDVCIMVPDDKTKQQDFDYSQRGLWLCCFWTQDGLVSAASLMMGVGAVKHDARAMILTGFAGLVAVAFSMAVDESVSVYSQQDFEAAAASALAFMLGAIMPLLIAAL</sequence>
<name>A0A5N6LH54_9ASTR</name>
<evidence type="ECO:0000256" key="5">
    <source>
        <dbReference type="ARBA" id="ARBA00022692"/>
    </source>
</evidence>
<evidence type="ECO:0000313" key="11">
    <source>
        <dbReference type="Proteomes" id="UP000326396"/>
    </source>
</evidence>
<comment type="similarity">
    <text evidence="2 9">Belongs to the CCC1 family.</text>
</comment>
<keyword evidence="5 9" id="KW-0812">Transmembrane</keyword>
<evidence type="ECO:0000256" key="4">
    <source>
        <dbReference type="ARBA" id="ARBA00022554"/>
    </source>
</evidence>
<keyword evidence="11" id="KW-1185">Reference proteome</keyword>
<proteinExistence type="inferred from homology"/>
<evidence type="ECO:0000256" key="8">
    <source>
        <dbReference type="ARBA" id="ARBA00044464"/>
    </source>
</evidence>
<dbReference type="GO" id="GO:0140315">
    <property type="term" value="F:iron ion sequestering activity"/>
    <property type="evidence" value="ECO:0007669"/>
    <property type="project" value="UniProtKB-UniRule"/>
</dbReference>
<dbReference type="EMBL" id="SZYD01000699">
    <property type="protein sequence ID" value="KAD1527681.1"/>
    <property type="molecule type" value="Genomic_DNA"/>
</dbReference>
<dbReference type="InterPro" id="IPR008217">
    <property type="entry name" value="Ccc1_fam"/>
</dbReference>
<feature type="transmembrane region" description="Helical" evidence="9">
    <location>
        <begin position="58"/>
        <end position="76"/>
    </location>
</feature>
<dbReference type="OrthoDB" id="1430104at2759"/>
<comment type="subcellular location">
    <subcellularLocation>
        <location evidence="1 9">Vacuole membrane</location>
        <topology evidence="1 9">Multi-pass membrane protein</topology>
    </subcellularLocation>
</comment>
<dbReference type="Pfam" id="PF01988">
    <property type="entry name" value="VIT1"/>
    <property type="match status" value="1"/>
</dbReference>
<comment type="caution">
    <text evidence="10">The sequence shown here is derived from an EMBL/GenBank/DDBJ whole genome shotgun (WGS) entry which is preliminary data.</text>
</comment>
<dbReference type="AlphaFoldDB" id="A0A5N6LH54"/>
<keyword evidence="7 9" id="KW-0472">Membrane</keyword>
<feature type="transmembrane region" description="Helical" evidence="9">
    <location>
        <begin position="27"/>
        <end position="46"/>
    </location>
</feature>
<protein>
    <recommendedName>
        <fullName evidence="9">Vacuolar iron transporter</fullName>
    </recommendedName>
</protein>
<evidence type="ECO:0000256" key="9">
    <source>
        <dbReference type="RuleBase" id="RU369115"/>
    </source>
</evidence>
<evidence type="ECO:0000256" key="1">
    <source>
        <dbReference type="ARBA" id="ARBA00004128"/>
    </source>
</evidence>
<dbReference type="GO" id="GO:0005384">
    <property type="term" value="F:manganese ion transmembrane transporter activity"/>
    <property type="evidence" value="ECO:0007669"/>
    <property type="project" value="InterPro"/>
</dbReference>
<comment type="catalytic activity">
    <reaction evidence="8">
        <text>Fe(2+)(in) = Fe(2+)(out)</text>
        <dbReference type="Rhea" id="RHEA:28486"/>
        <dbReference type="ChEBI" id="CHEBI:29033"/>
    </reaction>
    <physiologicalReaction direction="left-to-right" evidence="8">
        <dbReference type="Rhea" id="RHEA:28487"/>
    </physiologicalReaction>
</comment>
<feature type="transmembrane region" description="Helical" evidence="9">
    <location>
        <begin position="88"/>
        <end position="110"/>
    </location>
</feature>
<dbReference type="GO" id="GO:0005381">
    <property type="term" value="F:iron ion transmembrane transporter activity"/>
    <property type="evidence" value="ECO:0007669"/>
    <property type="project" value="UniProtKB-UniRule"/>
</dbReference>
<evidence type="ECO:0000256" key="3">
    <source>
        <dbReference type="ARBA" id="ARBA00022496"/>
    </source>
</evidence>
<keyword evidence="6 9" id="KW-1133">Transmembrane helix</keyword>
<accession>A0A5N6LH54</accession>
<evidence type="ECO:0000256" key="7">
    <source>
        <dbReference type="ARBA" id="ARBA00023136"/>
    </source>
</evidence>
<organism evidence="10 11">
    <name type="scientific">Mikania micrantha</name>
    <name type="common">bitter vine</name>
    <dbReference type="NCBI Taxonomy" id="192012"/>
    <lineage>
        <taxon>Eukaryota</taxon>
        <taxon>Viridiplantae</taxon>
        <taxon>Streptophyta</taxon>
        <taxon>Embryophyta</taxon>
        <taxon>Tracheophyta</taxon>
        <taxon>Spermatophyta</taxon>
        <taxon>Magnoliopsida</taxon>
        <taxon>eudicotyledons</taxon>
        <taxon>Gunneridae</taxon>
        <taxon>Pentapetalae</taxon>
        <taxon>asterids</taxon>
        <taxon>campanulids</taxon>
        <taxon>Asterales</taxon>
        <taxon>Asteraceae</taxon>
        <taxon>Asteroideae</taxon>
        <taxon>Heliantheae alliance</taxon>
        <taxon>Eupatorieae</taxon>
        <taxon>Mikania</taxon>
    </lineage>
</organism>
<evidence type="ECO:0000313" key="10">
    <source>
        <dbReference type="EMBL" id="KAD1527681.1"/>
    </source>
</evidence>
<keyword evidence="4 9" id="KW-0926">Vacuole</keyword>
<dbReference type="Proteomes" id="UP000326396">
    <property type="component" value="Unassembled WGS sequence"/>
</dbReference>
<dbReference type="GO" id="GO:0005774">
    <property type="term" value="C:vacuolar membrane"/>
    <property type="evidence" value="ECO:0007669"/>
    <property type="project" value="UniProtKB-SubCell"/>
</dbReference>
<dbReference type="PANTHER" id="PTHR31851">
    <property type="entry name" value="FE(2+)/MN(2+) TRANSPORTER PCL1"/>
    <property type="match status" value="1"/>
</dbReference>
<keyword evidence="9" id="KW-0406">Ion transport</keyword>
<keyword evidence="9" id="KW-0813">Transport</keyword>